<feature type="binding site" evidence="1">
    <location>
        <position position="60"/>
    </location>
    <ligand>
        <name>substrate</name>
    </ligand>
</feature>
<dbReference type="NCBIfam" id="TIGR00249">
    <property type="entry name" value="sixA"/>
    <property type="match status" value="1"/>
</dbReference>
<evidence type="ECO:0000256" key="1">
    <source>
        <dbReference type="PIRSR" id="PIRSR613078-2"/>
    </source>
</evidence>
<dbReference type="Gene3D" id="3.40.50.1240">
    <property type="entry name" value="Phosphoglycerate mutase-like"/>
    <property type="match status" value="1"/>
</dbReference>
<dbReference type="InterPro" id="IPR013078">
    <property type="entry name" value="His_Pase_superF_clade-1"/>
</dbReference>
<dbReference type="SUPFAM" id="SSF53254">
    <property type="entry name" value="Phosphoglycerate mutase-like"/>
    <property type="match status" value="1"/>
</dbReference>
<proteinExistence type="predicted"/>
<evidence type="ECO:0000313" key="3">
    <source>
        <dbReference type="Proteomes" id="UP001324634"/>
    </source>
</evidence>
<dbReference type="EMBL" id="CP139487">
    <property type="protein sequence ID" value="WPU64127.1"/>
    <property type="molecule type" value="Genomic_DNA"/>
</dbReference>
<reference evidence="2 3" key="1">
    <citation type="submission" date="2023-11" db="EMBL/GenBank/DDBJ databases">
        <title>Peredibacter starrii A3.12.</title>
        <authorList>
            <person name="Mitchell R.J."/>
        </authorList>
    </citation>
    <scope>NUCLEOTIDE SEQUENCE [LARGE SCALE GENOMIC DNA]</scope>
    <source>
        <strain evidence="2 3">A3.12</strain>
    </source>
</reference>
<dbReference type="InterPro" id="IPR029033">
    <property type="entry name" value="His_PPase_superfam"/>
</dbReference>
<dbReference type="CDD" id="cd07067">
    <property type="entry name" value="HP_PGM_like"/>
    <property type="match status" value="1"/>
</dbReference>
<dbReference type="GO" id="GO:0005737">
    <property type="term" value="C:cytoplasm"/>
    <property type="evidence" value="ECO:0007669"/>
    <property type="project" value="InterPro"/>
</dbReference>
<name>A0AAX4HLS8_9BACT</name>
<keyword evidence="3" id="KW-1185">Reference proteome</keyword>
<evidence type="ECO:0000313" key="2">
    <source>
        <dbReference type="EMBL" id="WPU64127.1"/>
    </source>
</evidence>
<gene>
    <name evidence="2" type="primary">sixA</name>
    <name evidence="2" type="ORF">SOO65_15645</name>
</gene>
<dbReference type="AlphaFoldDB" id="A0AAX4HLS8"/>
<dbReference type="Pfam" id="PF00300">
    <property type="entry name" value="His_Phos_1"/>
    <property type="match status" value="1"/>
</dbReference>
<protein>
    <submittedName>
        <fullName evidence="2">Phosphohistidine phosphatase SixA</fullName>
    </submittedName>
</protein>
<accession>A0AAX4HLS8</accession>
<dbReference type="GO" id="GO:0101006">
    <property type="term" value="F:protein histidine phosphatase activity"/>
    <property type="evidence" value="ECO:0007669"/>
    <property type="project" value="InterPro"/>
</dbReference>
<sequence length="164" mass="18890">MKLIFVRHGTAEDKKKNQTEMDDFKRRLTKDGAQEVKEMVHSLHFIFRKIDVIYTSPLFRAVQTANIVYSENHKSEYEILTTLDPFSTPKEFKNSINDLDTDGVYCFVGHEPLLSQSMNYLLNKNCEIRIELEKGGVAVLAGESLEELKLTTILSPRMVTKLDF</sequence>
<dbReference type="KEGG" id="psti:SOO65_15645"/>
<dbReference type="InterPro" id="IPR004449">
    <property type="entry name" value="SixA"/>
</dbReference>
<organism evidence="2 3">
    <name type="scientific">Peredibacter starrii</name>
    <dbReference type="NCBI Taxonomy" id="28202"/>
    <lineage>
        <taxon>Bacteria</taxon>
        <taxon>Pseudomonadati</taxon>
        <taxon>Bdellovibrionota</taxon>
        <taxon>Bacteriovoracia</taxon>
        <taxon>Bacteriovoracales</taxon>
        <taxon>Bacteriovoracaceae</taxon>
        <taxon>Peredibacter</taxon>
    </lineage>
</organism>
<dbReference type="RefSeq" id="WP_321392306.1">
    <property type="nucleotide sequence ID" value="NZ_CP139487.1"/>
</dbReference>
<dbReference type="Proteomes" id="UP001324634">
    <property type="component" value="Chromosome"/>
</dbReference>